<dbReference type="InterPro" id="IPR046977">
    <property type="entry name" value="RsmC/RlmG"/>
</dbReference>
<accession>A0A6J6RY36</accession>
<dbReference type="InterPro" id="IPR007848">
    <property type="entry name" value="Small_mtfrase_dom"/>
</dbReference>
<evidence type="ECO:0000313" key="4">
    <source>
        <dbReference type="EMBL" id="CAB4727401.1"/>
    </source>
</evidence>
<dbReference type="Pfam" id="PF05175">
    <property type="entry name" value="MTS"/>
    <property type="match status" value="1"/>
</dbReference>
<evidence type="ECO:0000256" key="2">
    <source>
        <dbReference type="ARBA" id="ARBA00022679"/>
    </source>
</evidence>
<evidence type="ECO:0000259" key="3">
    <source>
        <dbReference type="Pfam" id="PF05175"/>
    </source>
</evidence>
<organism evidence="4">
    <name type="scientific">freshwater metagenome</name>
    <dbReference type="NCBI Taxonomy" id="449393"/>
    <lineage>
        <taxon>unclassified sequences</taxon>
        <taxon>metagenomes</taxon>
        <taxon>ecological metagenomes</taxon>
    </lineage>
</organism>
<keyword evidence="2" id="KW-0808">Transferase</keyword>
<dbReference type="PANTHER" id="PTHR47816:SF4">
    <property type="entry name" value="RIBOSOMAL RNA SMALL SUBUNIT METHYLTRANSFERASE C"/>
    <property type="match status" value="1"/>
</dbReference>
<dbReference type="GO" id="GO:0008757">
    <property type="term" value="F:S-adenosylmethionine-dependent methyltransferase activity"/>
    <property type="evidence" value="ECO:0007669"/>
    <property type="project" value="InterPro"/>
</dbReference>
<protein>
    <submittedName>
        <fullName evidence="4">Unannotated protein</fullName>
    </submittedName>
</protein>
<name>A0A6J6RY36_9ZZZZ</name>
<dbReference type="AlphaFoldDB" id="A0A6J6RY36"/>
<keyword evidence="1" id="KW-0489">Methyltransferase</keyword>
<dbReference type="PANTHER" id="PTHR47816">
    <property type="entry name" value="RIBOSOMAL RNA SMALL SUBUNIT METHYLTRANSFERASE C"/>
    <property type="match status" value="1"/>
</dbReference>
<evidence type="ECO:0000256" key="1">
    <source>
        <dbReference type="ARBA" id="ARBA00022603"/>
    </source>
</evidence>
<dbReference type="Gene3D" id="3.40.50.150">
    <property type="entry name" value="Vaccinia Virus protein VP39"/>
    <property type="match status" value="1"/>
</dbReference>
<dbReference type="GO" id="GO:0032259">
    <property type="term" value="P:methylation"/>
    <property type="evidence" value="ECO:0007669"/>
    <property type="project" value="UniProtKB-KW"/>
</dbReference>
<dbReference type="CDD" id="cd02440">
    <property type="entry name" value="AdoMet_MTases"/>
    <property type="match status" value="1"/>
</dbReference>
<dbReference type="EMBL" id="CAEZYR010000005">
    <property type="protein sequence ID" value="CAB4727401.1"/>
    <property type="molecule type" value="Genomic_DNA"/>
</dbReference>
<dbReference type="SUPFAM" id="SSF53335">
    <property type="entry name" value="S-adenosyl-L-methionine-dependent methyltransferases"/>
    <property type="match status" value="1"/>
</dbReference>
<reference evidence="4" key="1">
    <citation type="submission" date="2020-05" db="EMBL/GenBank/DDBJ databases">
        <authorList>
            <person name="Chiriac C."/>
            <person name="Salcher M."/>
            <person name="Ghai R."/>
            <person name="Kavagutti S V."/>
        </authorList>
    </citation>
    <scope>NUCLEOTIDE SEQUENCE</scope>
</reference>
<sequence>MSHYFDPVPTAAHRELTLTLTLPDVTLRLGTDRGVFAGAAVDPGTKYLLLDGPKPDPVARGSLLDIGCGYGPIALTLARRAPLATVYAVEVNERARALCVANAAANGIENVIVCAPDDVPGHIEFTGIWSNPPIRIGKPALHALLASWLKRLAPGAHASLVVQRHLGSDSLAEWLTAQGYPTERLGSRRAYRILETTRKSIA</sequence>
<dbReference type="InterPro" id="IPR029063">
    <property type="entry name" value="SAM-dependent_MTases_sf"/>
</dbReference>
<gene>
    <name evidence="4" type="ORF">UFOPK2754_00248</name>
</gene>
<feature type="domain" description="Methyltransferase small" evidence="3">
    <location>
        <begin position="28"/>
        <end position="171"/>
    </location>
</feature>
<proteinExistence type="predicted"/>